<dbReference type="SUPFAM" id="SSF103473">
    <property type="entry name" value="MFS general substrate transporter"/>
    <property type="match status" value="1"/>
</dbReference>
<dbReference type="OrthoDB" id="7375466at2"/>
<feature type="transmembrane region" description="Helical" evidence="7">
    <location>
        <begin position="367"/>
        <end position="393"/>
    </location>
</feature>
<dbReference type="Pfam" id="PF07690">
    <property type="entry name" value="MFS_1"/>
    <property type="match status" value="1"/>
</dbReference>
<evidence type="ECO:0000256" key="4">
    <source>
        <dbReference type="ARBA" id="ARBA00022692"/>
    </source>
</evidence>
<keyword evidence="2" id="KW-0813">Transport</keyword>
<feature type="transmembrane region" description="Helical" evidence="7">
    <location>
        <begin position="307"/>
        <end position="329"/>
    </location>
</feature>
<feature type="transmembrane region" description="Helical" evidence="7">
    <location>
        <begin position="341"/>
        <end position="361"/>
    </location>
</feature>
<feature type="transmembrane region" description="Helical" evidence="7">
    <location>
        <begin position="446"/>
        <end position="468"/>
    </location>
</feature>
<evidence type="ECO:0000313" key="10">
    <source>
        <dbReference type="Proteomes" id="UP000323454"/>
    </source>
</evidence>
<dbReference type="InterPro" id="IPR020846">
    <property type="entry name" value="MFS_dom"/>
</dbReference>
<feature type="transmembrane region" description="Helical" evidence="7">
    <location>
        <begin position="147"/>
        <end position="169"/>
    </location>
</feature>
<evidence type="ECO:0000256" key="2">
    <source>
        <dbReference type="ARBA" id="ARBA00022448"/>
    </source>
</evidence>
<evidence type="ECO:0000256" key="3">
    <source>
        <dbReference type="ARBA" id="ARBA00022475"/>
    </source>
</evidence>
<keyword evidence="10" id="KW-1185">Reference proteome</keyword>
<dbReference type="EMBL" id="VUOB01000054">
    <property type="protein sequence ID" value="KAA2256015.1"/>
    <property type="molecule type" value="Genomic_DNA"/>
</dbReference>
<dbReference type="PRINTS" id="PR01036">
    <property type="entry name" value="TCRTETB"/>
</dbReference>
<dbReference type="GO" id="GO:0005886">
    <property type="term" value="C:plasma membrane"/>
    <property type="evidence" value="ECO:0007669"/>
    <property type="project" value="UniProtKB-SubCell"/>
</dbReference>
<evidence type="ECO:0000256" key="6">
    <source>
        <dbReference type="ARBA" id="ARBA00023136"/>
    </source>
</evidence>
<feature type="transmembrane region" description="Helical" evidence="7">
    <location>
        <begin position="88"/>
        <end position="107"/>
    </location>
</feature>
<dbReference type="Proteomes" id="UP000323454">
    <property type="component" value="Unassembled WGS sequence"/>
</dbReference>
<evidence type="ECO:0000256" key="7">
    <source>
        <dbReference type="SAM" id="Phobius"/>
    </source>
</evidence>
<dbReference type="InterPro" id="IPR036259">
    <property type="entry name" value="MFS_trans_sf"/>
</dbReference>
<comment type="subcellular location">
    <subcellularLocation>
        <location evidence="1">Cell membrane</location>
        <topology evidence="1">Multi-pass membrane protein</topology>
    </subcellularLocation>
</comment>
<dbReference type="Gene3D" id="1.20.1250.20">
    <property type="entry name" value="MFS general substrate transporter like domains"/>
    <property type="match status" value="1"/>
</dbReference>
<sequence>MTVPEVAAEVAAPRMTARHKLILVLLLGTQFMLSVDFSILNVALPDIGRGLGMSLSTLQWVATAFALPAAGFTLLFGRVADLFGRRRLFMTGLVLLAVGSVVGGVANTSTLLLIGRVVQGVATAITIPAALSLITTSFPEGPLRQRALGLNGALLSAGFTVGALFGGLLTDLLSWRWAFLVNAPIAVVLLVAAPALLAAGRERSSDKLDVAGAITVTGGLLALVYGVTEASHTGWTEPVTLLVLAIAIALLVAFAVIETRAAHPLASVRVLTKRTVGWGNLGGFVTFTMASGLVFLLTLYLQNVLGYSALVTGIAFGVPGIAACAAGIIAPRFIGRIGAQASLVIGLAVQGLATVAMLFIGQDRAGIVLVMVSAGVGFFGHVYGIVAYMVTATSGLPDHEQGLATGLTTMTQQVGLTMGIPVLSAIASAGVGAGAPADTVLGGLRLAIGVDAAVVLVGAALIAAFLGVRRPVR</sequence>
<protein>
    <submittedName>
        <fullName evidence="9">MFS transporter</fullName>
    </submittedName>
</protein>
<organism evidence="9 10">
    <name type="scientific">Solihabitans fulvus</name>
    <dbReference type="NCBI Taxonomy" id="1892852"/>
    <lineage>
        <taxon>Bacteria</taxon>
        <taxon>Bacillati</taxon>
        <taxon>Actinomycetota</taxon>
        <taxon>Actinomycetes</taxon>
        <taxon>Pseudonocardiales</taxon>
        <taxon>Pseudonocardiaceae</taxon>
        <taxon>Solihabitans</taxon>
    </lineage>
</organism>
<reference evidence="9 10" key="1">
    <citation type="submission" date="2019-09" db="EMBL/GenBank/DDBJ databases">
        <title>Goodfellowia gen. nov., a new genus of the Pseudonocardineae related to Actinoalloteichus, containing Goodfellowia coeruleoviolacea gen. nov., comb. nov. gen. nov., comb. nov.</title>
        <authorList>
            <person name="Labeda D."/>
        </authorList>
    </citation>
    <scope>NUCLEOTIDE SEQUENCE [LARGE SCALE GENOMIC DNA]</scope>
    <source>
        <strain evidence="9 10">AN110305</strain>
    </source>
</reference>
<evidence type="ECO:0000256" key="5">
    <source>
        <dbReference type="ARBA" id="ARBA00022989"/>
    </source>
</evidence>
<evidence type="ECO:0000256" key="1">
    <source>
        <dbReference type="ARBA" id="ARBA00004651"/>
    </source>
</evidence>
<feature type="transmembrane region" description="Helical" evidence="7">
    <location>
        <begin position="414"/>
        <end position="434"/>
    </location>
</feature>
<feature type="transmembrane region" description="Helical" evidence="7">
    <location>
        <begin position="239"/>
        <end position="257"/>
    </location>
</feature>
<comment type="caution">
    <text evidence="9">The sequence shown here is derived from an EMBL/GenBank/DDBJ whole genome shotgun (WGS) entry which is preliminary data.</text>
</comment>
<feature type="transmembrane region" description="Helical" evidence="7">
    <location>
        <begin position="56"/>
        <end position="76"/>
    </location>
</feature>
<dbReference type="PANTHER" id="PTHR42718:SF46">
    <property type="entry name" value="BLR6921 PROTEIN"/>
    <property type="match status" value="1"/>
</dbReference>
<accession>A0A5B2WWY7</accession>
<feature type="transmembrane region" description="Helical" evidence="7">
    <location>
        <begin position="210"/>
        <end position="227"/>
    </location>
</feature>
<proteinExistence type="predicted"/>
<evidence type="ECO:0000259" key="8">
    <source>
        <dbReference type="PROSITE" id="PS50850"/>
    </source>
</evidence>
<keyword evidence="6 7" id="KW-0472">Membrane</keyword>
<dbReference type="PROSITE" id="PS50850">
    <property type="entry name" value="MFS"/>
    <property type="match status" value="1"/>
</dbReference>
<feature type="transmembrane region" description="Helical" evidence="7">
    <location>
        <begin position="113"/>
        <end position="135"/>
    </location>
</feature>
<dbReference type="CDD" id="cd17321">
    <property type="entry name" value="MFS_MMR_MDR_like"/>
    <property type="match status" value="1"/>
</dbReference>
<keyword evidence="5 7" id="KW-1133">Transmembrane helix</keyword>
<feature type="transmembrane region" description="Helical" evidence="7">
    <location>
        <begin position="21"/>
        <end position="44"/>
    </location>
</feature>
<gene>
    <name evidence="9" type="ORF">F0L68_27715</name>
</gene>
<dbReference type="AlphaFoldDB" id="A0A5B2WWY7"/>
<name>A0A5B2WWY7_9PSEU</name>
<dbReference type="InterPro" id="IPR011701">
    <property type="entry name" value="MFS"/>
</dbReference>
<keyword evidence="4 7" id="KW-0812">Transmembrane</keyword>
<feature type="domain" description="Major facilitator superfamily (MFS) profile" evidence="8">
    <location>
        <begin position="22"/>
        <end position="470"/>
    </location>
</feature>
<feature type="transmembrane region" description="Helical" evidence="7">
    <location>
        <begin position="175"/>
        <end position="198"/>
    </location>
</feature>
<reference evidence="9 10" key="2">
    <citation type="submission" date="2019-09" db="EMBL/GenBank/DDBJ databases">
        <authorList>
            <person name="Jin C."/>
        </authorList>
    </citation>
    <scope>NUCLEOTIDE SEQUENCE [LARGE SCALE GENOMIC DNA]</scope>
    <source>
        <strain evidence="9 10">AN110305</strain>
    </source>
</reference>
<dbReference type="PANTHER" id="PTHR42718">
    <property type="entry name" value="MAJOR FACILITATOR SUPERFAMILY MULTIDRUG TRANSPORTER MFSC"/>
    <property type="match status" value="1"/>
</dbReference>
<feature type="transmembrane region" description="Helical" evidence="7">
    <location>
        <begin position="278"/>
        <end position="301"/>
    </location>
</feature>
<dbReference type="Gene3D" id="1.20.1720.10">
    <property type="entry name" value="Multidrug resistance protein D"/>
    <property type="match status" value="1"/>
</dbReference>
<evidence type="ECO:0000313" key="9">
    <source>
        <dbReference type="EMBL" id="KAA2256015.1"/>
    </source>
</evidence>
<dbReference type="GO" id="GO:0022857">
    <property type="term" value="F:transmembrane transporter activity"/>
    <property type="evidence" value="ECO:0007669"/>
    <property type="project" value="InterPro"/>
</dbReference>
<keyword evidence="3" id="KW-1003">Cell membrane</keyword>